<evidence type="ECO:0000256" key="4">
    <source>
        <dbReference type="ARBA" id="ARBA00023157"/>
    </source>
</evidence>
<dbReference type="PANTHER" id="PTHR43918">
    <property type="entry name" value="ACETYLCHOLINESTERASE"/>
    <property type="match status" value="1"/>
</dbReference>
<accession>A0ABD0KNX5</accession>
<feature type="domain" description="Carboxylesterase type B" evidence="7">
    <location>
        <begin position="22"/>
        <end position="533"/>
    </location>
</feature>
<gene>
    <name evidence="8" type="ORF">BaRGS_00019854</name>
</gene>
<protein>
    <recommendedName>
        <fullName evidence="6">Carboxylic ester hydrolase</fullName>
        <ecNumber evidence="6">3.1.1.-</ecNumber>
    </recommendedName>
</protein>
<feature type="active site" description="Charge relay system" evidence="5">
    <location>
        <position position="341"/>
    </location>
</feature>
<comment type="similarity">
    <text evidence="1 6">Belongs to the type-B carboxylesterase/lipase family.</text>
</comment>
<dbReference type="GO" id="GO:0052689">
    <property type="term" value="F:carboxylic ester hydrolase activity"/>
    <property type="evidence" value="ECO:0007669"/>
    <property type="project" value="UniProtKB-KW"/>
</dbReference>
<dbReference type="Gene3D" id="3.40.50.1820">
    <property type="entry name" value="alpha/beta hydrolase"/>
    <property type="match status" value="1"/>
</dbReference>
<keyword evidence="3 6" id="KW-0378">Hydrolase</keyword>
<dbReference type="InterPro" id="IPR000997">
    <property type="entry name" value="Cholinesterase"/>
</dbReference>
<proteinExistence type="inferred from homology"/>
<evidence type="ECO:0000256" key="3">
    <source>
        <dbReference type="ARBA" id="ARBA00022801"/>
    </source>
</evidence>
<dbReference type="PROSITE" id="PS00941">
    <property type="entry name" value="CARBOXYLESTERASE_B_2"/>
    <property type="match status" value="1"/>
</dbReference>
<dbReference type="InterPro" id="IPR050654">
    <property type="entry name" value="AChE-related_enzymes"/>
</dbReference>
<evidence type="ECO:0000256" key="2">
    <source>
        <dbReference type="ARBA" id="ARBA00022487"/>
    </source>
</evidence>
<keyword evidence="9" id="KW-1185">Reference proteome</keyword>
<dbReference type="InterPro" id="IPR019826">
    <property type="entry name" value="Carboxylesterase_B_AS"/>
</dbReference>
<dbReference type="PANTHER" id="PTHR43918:SF4">
    <property type="entry name" value="CARBOXYLIC ESTER HYDROLASE"/>
    <property type="match status" value="1"/>
</dbReference>
<feature type="active site" description="Charge relay system" evidence="5">
    <location>
        <position position="454"/>
    </location>
</feature>
<dbReference type="Pfam" id="PF00135">
    <property type="entry name" value="COesterase"/>
    <property type="match status" value="1"/>
</dbReference>
<dbReference type="InterPro" id="IPR029058">
    <property type="entry name" value="AB_hydrolase_fold"/>
</dbReference>
<evidence type="ECO:0000256" key="1">
    <source>
        <dbReference type="ARBA" id="ARBA00005964"/>
    </source>
</evidence>
<comment type="caution">
    <text evidence="8">The sequence shown here is derived from an EMBL/GenBank/DDBJ whole genome shotgun (WGS) entry which is preliminary data.</text>
</comment>
<dbReference type="InterPro" id="IPR019819">
    <property type="entry name" value="Carboxylesterase_B_CS"/>
</dbReference>
<keyword evidence="6" id="KW-0732">Signal</keyword>
<evidence type="ECO:0000259" key="7">
    <source>
        <dbReference type="Pfam" id="PF00135"/>
    </source>
</evidence>
<dbReference type="PRINTS" id="PR00878">
    <property type="entry name" value="CHOLNESTRASE"/>
</dbReference>
<evidence type="ECO:0000256" key="6">
    <source>
        <dbReference type="RuleBase" id="RU361235"/>
    </source>
</evidence>
<dbReference type="FunFam" id="3.40.50.1820:FF:000029">
    <property type="entry name" value="Acetylcholinesterase"/>
    <property type="match status" value="1"/>
</dbReference>
<organism evidence="8 9">
    <name type="scientific">Batillaria attramentaria</name>
    <dbReference type="NCBI Taxonomy" id="370345"/>
    <lineage>
        <taxon>Eukaryota</taxon>
        <taxon>Metazoa</taxon>
        <taxon>Spiralia</taxon>
        <taxon>Lophotrochozoa</taxon>
        <taxon>Mollusca</taxon>
        <taxon>Gastropoda</taxon>
        <taxon>Caenogastropoda</taxon>
        <taxon>Sorbeoconcha</taxon>
        <taxon>Cerithioidea</taxon>
        <taxon>Batillariidae</taxon>
        <taxon>Batillaria</taxon>
    </lineage>
</organism>
<name>A0ABD0KNX5_9CAEN</name>
<dbReference type="Proteomes" id="UP001519460">
    <property type="component" value="Unassembled WGS sequence"/>
</dbReference>
<evidence type="ECO:0000256" key="5">
    <source>
        <dbReference type="PIRSR" id="PIRSR600997-1"/>
    </source>
</evidence>
<dbReference type="InterPro" id="IPR002018">
    <property type="entry name" value="CarbesteraseB"/>
</dbReference>
<keyword evidence="4" id="KW-1015">Disulfide bond</keyword>
<dbReference type="EC" id="3.1.1.-" evidence="6"/>
<reference evidence="8 9" key="1">
    <citation type="journal article" date="2023" name="Sci. Data">
        <title>Genome assembly of the Korean intertidal mud-creeper Batillaria attramentaria.</title>
        <authorList>
            <person name="Patra A.K."/>
            <person name="Ho P.T."/>
            <person name="Jun S."/>
            <person name="Lee S.J."/>
            <person name="Kim Y."/>
            <person name="Won Y.J."/>
        </authorList>
    </citation>
    <scope>NUCLEOTIDE SEQUENCE [LARGE SCALE GENOMIC DNA]</scope>
    <source>
        <strain evidence="8">Wonlab-2016</strain>
    </source>
</reference>
<evidence type="ECO:0000313" key="9">
    <source>
        <dbReference type="Proteomes" id="UP001519460"/>
    </source>
</evidence>
<keyword evidence="2" id="KW-0719">Serine esterase</keyword>
<dbReference type="CDD" id="cd00312">
    <property type="entry name" value="Esterase_lipase"/>
    <property type="match status" value="1"/>
</dbReference>
<dbReference type="SUPFAM" id="SSF53474">
    <property type="entry name" value="alpha/beta-Hydrolases"/>
    <property type="match status" value="1"/>
</dbReference>
<feature type="chain" id="PRO_5044534689" description="Carboxylic ester hydrolase" evidence="6">
    <location>
        <begin position="19"/>
        <end position="577"/>
    </location>
</feature>
<dbReference type="PROSITE" id="PS00122">
    <property type="entry name" value="CARBOXYLESTERASE_B_1"/>
    <property type="match status" value="1"/>
</dbReference>
<dbReference type="AlphaFoldDB" id="A0ABD0KNX5"/>
<sequence>MDTLFLSLLVAAPLATLAQTRSAVVQTTLGSVQGLRKTVNNVEVDVYYGIPFAKPPVGDLRFKRPEAAMNWTGVKNTTQMPNSCLQSIDTAFDQFKGVDMWNPNTNVSEDCLYLNLWVPRGSQPPRTTMVWIFGGGFFAGTSTLQVYDGSNMAASQNVIVVSLNYRLGALGFLFTGTQDAPGNMGLLDQVMALQWVHDNIHNFGGSRDAITVFGESAGGMSTGYHMLSPLSKDLFTRAIMQSASVYCPIMLQTNSSAFSRARRLARDMGCPERPEREMVSCLREKDAQAITDTMWNTVEYYFDVPHPTVVDGYFLPEHPHDLIRKGEVKDTEVLLGANKDEGTFWLLYAFPDDYPLNNSGQVSRSRFRELIHGVTLNGNDEMVDAYVFEYSDSVVPSLRRTYRELVGDMAGDDLFTCPVADFANDFAKNHSVFLYSFQHRLANNPWPAWTGVMHGYEVEAVFGLPEEFQYSTQDRDLASRVMSYWTNFAETGNPNSGGVTVWPAMTSEGQEYLVIKGDGDTVENGLRYRKCAFGSREPPPRPSERPTCPTGGSTPIAYSLHFLIAAIVTSLMTVVNL</sequence>
<dbReference type="EMBL" id="JACVVK020000145">
    <property type="protein sequence ID" value="KAK7488897.1"/>
    <property type="molecule type" value="Genomic_DNA"/>
</dbReference>
<feature type="active site" description="Acyl-ester intermediate" evidence="5">
    <location>
        <position position="216"/>
    </location>
</feature>
<evidence type="ECO:0000313" key="8">
    <source>
        <dbReference type="EMBL" id="KAK7488897.1"/>
    </source>
</evidence>
<feature type="signal peptide" evidence="6">
    <location>
        <begin position="1"/>
        <end position="18"/>
    </location>
</feature>